<dbReference type="InterPro" id="IPR032675">
    <property type="entry name" value="LRR_dom_sf"/>
</dbReference>
<dbReference type="InterPro" id="IPR050333">
    <property type="entry name" value="SLRP"/>
</dbReference>
<keyword evidence="1" id="KW-0433">Leucine-rich repeat</keyword>
<evidence type="ECO:0000256" key="1">
    <source>
        <dbReference type="ARBA" id="ARBA00022614"/>
    </source>
</evidence>
<organism evidence="4 5">
    <name type="scientific">Polypedilum vanderplanki</name>
    <name type="common">Sleeping chironomid midge</name>
    <dbReference type="NCBI Taxonomy" id="319348"/>
    <lineage>
        <taxon>Eukaryota</taxon>
        <taxon>Metazoa</taxon>
        <taxon>Ecdysozoa</taxon>
        <taxon>Arthropoda</taxon>
        <taxon>Hexapoda</taxon>
        <taxon>Insecta</taxon>
        <taxon>Pterygota</taxon>
        <taxon>Neoptera</taxon>
        <taxon>Endopterygota</taxon>
        <taxon>Diptera</taxon>
        <taxon>Nematocera</taxon>
        <taxon>Chironomoidea</taxon>
        <taxon>Chironomidae</taxon>
        <taxon>Chironominae</taxon>
        <taxon>Polypedilum</taxon>
        <taxon>Polypedilum</taxon>
    </lineage>
</organism>
<evidence type="ECO:0000313" key="5">
    <source>
        <dbReference type="Proteomes" id="UP001107558"/>
    </source>
</evidence>
<keyword evidence="5" id="KW-1185">Reference proteome</keyword>
<feature type="signal peptide" evidence="3">
    <location>
        <begin position="1"/>
        <end position="22"/>
    </location>
</feature>
<dbReference type="GO" id="GO:0005615">
    <property type="term" value="C:extracellular space"/>
    <property type="evidence" value="ECO:0007669"/>
    <property type="project" value="TreeGrafter"/>
</dbReference>
<name>A0A9J6BE34_POLVA</name>
<accession>A0A9J6BE34</accession>
<dbReference type="Pfam" id="PF13855">
    <property type="entry name" value="LRR_8"/>
    <property type="match status" value="1"/>
</dbReference>
<dbReference type="EMBL" id="JADBJN010000004">
    <property type="protein sequence ID" value="KAG5668132.1"/>
    <property type="molecule type" value="Genomic_DNA"/>
</dbReference>
<dbReference type="PROSITE" id="PS51450">
    <property type="entry name" value="LRR"/>
    <property type="match status" value="1"/>
</dbReference>
<keyword evidence="3" id="KW-0732">Signal</keyword>
<evidence type="ECO:0000256" key="3">
    <source>
        <dbReference type="SAM" id="SignalP"/>
    </source>
</evidence>
<sequence>MKLILNFVLIIIYFFVTICGNAVPVSINCEKDAVVGIICHFATSTIEKGHQTNITSTTPKYEDEKIYFVEIALKNHSEHLPLDIGVHFEAIENLLIQFSSLKYLQRFHFETIKKIEVLSLIYNEIESIPNDVFHDLENLRHVDLANNKIKSLSESLLSNSLNLIIFYAPNNEITEIPLDFFINNKKVRKIDFFNNKIEQFNVNVKKRFTEVMKSLTYFNLFGNSKKCSLFYDAGNDTEKIVDNSKNFDLNYFQYEICDFCSLKRTQNCEEILN</sequence>
<dbReference type="AlphaFoldDB" id="A0A9J6BE34"/>
<comment type="caution">
    <text evidence="4">The sequence shown here is derived from an EMBL/GenBank/DDBJ whole genome shotgun (WGS) entry which is preliminary data.</text>
</comment>
<protein>
    <recommendedName>
        <fullName evidence="6">Leucine rich repeat protein</fullName>
    </recommendedName>
</protein>
<dbReference type="SMART" id="SM00369">
    <property type="entry name" value="LRR_TYP"/>
    <property type="match status" value="2"/>
</dbReference>
<feature type="chain" id="PRO_5039907962" description="Leucine rich repeat protein" evidence="3">
    <location>
        <begin position="23"/>
        <end position="273"/>
    </location>
</feature>
<proteinExistence type="predicted"/>
<dbReference type="Proteomes" id="UP001107558">
    <property type="component" value="Chromosome 4"/>
</dbReference>
<keyword evidence="2" id="KW-0677">Repeat</keyword>
<evidence type="ECO:0008006" key="6">
    <source>
        <dbReference type="Google" id="ProtNLM"/>
    </source>
</evidence>
<evidence type="ECO:0000313" key="4">
    <source>
        <dbReference type="EMBL" id="KAG5668132.1"/>
    </source>
</evidence>
<dbReference type="InterPro" id="IPR003591">
    <property type="entry name" value="Leu-rich_rpt_typical-subtyp"/>
</dbReference>
<dbReference type="PANTHER" id="PTHR45712:SF22">
    <property type="entry name" value="INSULIN-LIKE GROWTH FACTOR-BINDING PROTEIN COMPLEX ACID LABILE SUBUNIT"/>
    <property type="match status" value="1"/>
</dbReference>
<reference evidence="4" key="1">
    <citation type="submission" date="2021-03" db="EMBL/GenBank/DDBJ databases">
        <title>Chromosome level genome of the anhydrobiotic midge Polypedilum vanderplanki.</title>
        <authorList>
            <person name="Yoshida Y."/>
            <person name="Kikawada T."/>
            <person name="Gusev O."/>
        </authorList>
    </citation>
    <scope>NUCLEOTIDE SEQUENCE</scope>
    <source>
        <strain evidence="4">NIAS01</strain>
        <tissue evidence="4">Whole body or cell culture</tissue>
    </source>
</reference>
<dbReference type="OrthoDB" id="8023798at2759"/>
<gene>
    <name evidence="4" type="ORF">PVAND_016084</name>
</gene>
<evidence type="ECO:0000256" key="2">
    <source>
        <dbReference type="ARBA" id="ARBA00022737"/>
    </source>
</evidence>
<dbReference type="InterPro" id="IPR001611">
    <property type="entry name" value="Leu-rich_rpt"/>
</dbReference>
<dbReference type="SUPFAM" id="SSF52058">
    <property type="entry name" value="L domain-like"/>
    <property type="match status" value="1"/>
</dbReference>
<dbReference type="PANTHER" id="PTHR45712">
    <property type="entry name" value="AGAP008170-PA"/>
    <property type="match status" value="1"/>
</dbReference>
<dbReference type="Gene3D" id="3.80.10.10">
    <property type="entry name" value="Ribonuclease Inhibitor"/>
    <property type="match status" value="1"/>
</dbReference>